<reference evidence="5" key="3">
    <citation type="submission" date="2025-09" db="UniProtKB">
        <authorList>
            <consortium name="Ensembl"/>
        </authorList>
    </citation>
    <scope>IDENTIFICATION</scope>
</reference>
<evidence type="ECO:0000256" key="1">
    <source>
        <dbReference type="ARBA" id="ARBA00022614"/>
    </source>
</evidence>
<dbReference type="InterPro" id="IPR051261">
    <property type="entry name" value="NLR"/>
</dbReference>
<keyword evidence="6" id="KW-1185">Reference proteome</keyword>
<evidence type="ECO:0000256" key="3">
    <source>
        <dbReference type="SAM" id="MobiDB-lite"/>
    </source>
</evidence>
<accession>A0A4W5PBZ0</accession>
<reference evidence="6" key="1">
    <citation type="submission" date="2018-06" db="EMBL/GenBank/DDBJ databases">
        <title>Genome assembly of Danube salmon.</title>
        <authorList>
            <person name="Macqueen D.J."/>
            <person name="Gundappa M.K."/>
        </authorList>
    </citation>
    <scope>NUCLEOTIDE SEQUENCE [LARGE SCALE GENOMIC DNA]</scope>
</reference>
<dbReference type="PANTHER" id="PTHR24106">
    <property type="entry name" value="NACHT, LRR AND CARD DOMAINS-CONTAINING"/>
    <property type="match status" value="1"/>
</dbReference>
<dbReference type="AlphaFoldDB" id="A0A4W5PBZ0"/>
<feature type="region of interest" description="Disordered" evidence="3">
    <location>
        <begin position="62"/>
        <end position="86"/>
    </location>
</feature>
<evidence type="ECO:0000313" key="6">
    <source>
        <dbReference type="Proteomes" id="UP000314982"/>
    </source>
</evidence>
<dbReference type="STRING" id="62062.ENSHHUP00000058454"/>
<evidence type="ECO:0000259" key="4">
    <source>
        <dbReference type="SMART" id="SM01288"/>
    </source>
</evidence>
<dbReference type="SMART" id="SM01288">
    <property type="entry name" value="FISNA"/>
    <property type="match status" value="1"/>
</dbReference>
<evidence type="ECO:0000256" key="2">
    <source>
        <dbReference type="ARBA" id="ARBA00022737"/>
    </source>
</evidence>
<dbReference type="InterPro" id="IPR027417">
    <property type="entry name" value="P-loop_NTPase"/>
</dbReference>
<protein>
    <recommendedName>
        <fullName evidence="4">FISNA domain-containing protein</fullName>
    </recommendedName>
</protein>
<dbReference type="Ensembl" id="ENSHHUT00000060455.1">
    <property type="protein sequence ID" value="ENSHHUP00000058454.1"/>
    <property type="gene ID" value="ENSHHUG00000034771.1"/>
</dbReference>
<keyword evidence="1" id="KW-0433">Leucine-rich repeat</keyword>
<sequence>MRSMESKLMRLSSRKLKRFERRLRKKYDVGVRRMDVKAIVSVITDTYRGGASDVVSSILKHVKGRSKRRHTRQGNENDGNPTSTAINKEVDGQQAMDVTPLSEANQAGGALAEHTSITATNRSNIFAPITTGNSVQGNLICYNVQDRQTGVDPGPEMVDQMTQLNDQSKKNENTIRLKGEIKLALKKKSGSILEGVTQSKSALNKVYTETYMVTCDSATVNKEHEVWQAETPHLKDTSEASVIKCQDIFKHDDEEEPIRCVVTKGVAGIGKTVAV</sequence>
<reference evidence="5" key="2">
    <citation type="submission" date="2025-08" db="UniProtKB">
        <authorList>
            <consortium name="Ensembl"/>
        </authorList>
    </citation>
    <scope>IDENTIFICATION</scope>
</reference>
<feature type="compositionally biased region" description="Basic residues" evidence="3">
    <location>
        <begin position="62"/>
        <end position="72"/>
    </location>
</feature>
<proteinExistence type="predicted"/>
<keyword evidence="2" id="KW-0677">Repeat</keyword>
<dbReference type="Gene3D" id="3.40.50.300">
    <property type="entry name" value="P-loop containing nucleotide triphosphate hydrolases"/>
    <property type="match status" value="1"/>
</dbReference>
<organism evidence="5 6">
    <name type="scientific">Hucho hucho</name>
    <name type="common">huchen</name>
    <dbReference type="NCBI Taxonomy" id="62062"/>
    <lineage>
        <taxon>Eukaryota</taxon>
        <taxon>Metazoa</taxon>
        <taxon>Chordata</taxon>
        <taxon>Craniata</taxon>
        <taxon>Vertebrata</taxon>
        <taxon>Euteleostomi</taxon>
        <taxon>Actinopterygii</taxon>
        <taxon>Neopterygii</taxon>
        <taxon>Teleostei</taxon>
        <taxon>Protacanthopterygii</taxon>
        <taxon>Salmoniformes</taxon>
        <taxon>Salmonidae</taxon>
        <taxon>Salmoninae</taxon>
        <taxon>Hucho</taxon>
    </lineage>
</organism>
<dbReference type="Pfam" id="PF14484">
    <property type="entry name" value="FISNA"/>
    <property type="match status" value="1"/>
</dbReference>
<dbReference type="Proteomes" id="UP000314982">
    <property type="component" value="Unassembled WGS sequence"/>
</dbReference>
<name>A0A4W5PBZ0_9TELE</name>
<feature type="domain" description="FISNA" evidence="4">
    <location>
        <begin position="180"/>
        <end position="250"/>
    </location>
</feature>
<evidence type="ECO:0000313" key="5">
    <source>
        <dbReference type="Ensembl" id="ENSHHUP00000058454.1"/>
    </source>
</evidence>
<feature type="compositionally biased region" description="Polar residues" evidence="3">
    <location>
        <begin position="74"/>
        <end position="86"/>
    </location>
</feature>
<dbReference type="InterPro" id="IPR029495">
    <property type="entry name" value="NACHT-assoc"/>
</dbReference>